<gene>
    <name evidence="2" type="ORF">IBL28_08325</name>
</gene>
<feature type="chain" id="PRO_5037035769" description="Adhesin domain-containing protein" evidence="1">
    <location>
        <begin position="27"/>
        <end position="364"/>
    </location>
</feature>
<evidence type="ECO:0000256" key="1">
    <source>
        <dbReference type="SAM" id="SignalP"/>
    </source>
</evidence>
<sequence>MKRTGYKIVLLLAVLFPLLTTASALSGDQDPKWNGKHSKEKRIKKSFNVNSNALLEVNNSYGNIYITSWNENRIEIDVLIKVNGNNEGKVQQKLDQIDVDFEAGKSRVAARTIFGNKKWSWGGNNNMSMEINYTIKLPVNNSVDLSNDYGGIQIDEINGKAKISCDYGKLEIGELRADGNELSFDYTSKSSISYMKSGSINADYSGFVLEKAEKLSLNADYTSSSILEIGALEYSCDYGDLSVESAKNVHGTGDYLSTKFGTVHGDVNITSDYGSIKIEELAADAGNVTLETEFTGIKIGYNSNYHFNFEIVLEYTGLKGDTDFEYEIKRVKSSEKYYKGHYGSSPGNKLSITSEYGGITLYKK</sequence>
<dbReference type="RefSeq" id="WP_187965118.1">
    <property type="nucleotide sequence ID" value="NZ_JACVDC010000018.1"/>
</dbReference>
<evidence type="ECO:0008006" key="4">
    <source>
        <dbReference type="Google" id="ProtNLM"/>
    </source>
</evidence>
<organism evidence="2 3">
    <name type="scientific">Sinomicrobium weinanense</name>
    <dbReference type="NCBI Taxonomy" id="2842200"/>
    <lineage>
        <taxon>Bacteria</taxon>
        <taxon>Pseudomonadati</taxon>
        <taxon>Bacteroidota</taxon>
        <taxon>Flavobacteriia</taxon>
        <taxon>Flavobacteriales</taxon>
        <taxon>Flavobacteriaceae</taxon>
        <taxon>Sinomicrobium</taxon>
    </lineage>
</organism>
<dbReference type="Proteomes" id="UP000653730">
    <property type="component" value="Unassembled WGS sequence"/>
</dbReference>
<evidence type="ECO:0000313" key="2">
    <source>
        <dbReference type="EMBL" id="MBC9795968.1"/>
    </source>
</evidence>
<keyword evidence="1" id="KW-0732">Signal</keyword>
<dbReference type="AlphaFoldDB" id="A0A926Q1X0"/>
<dbReference type="EMBL" id="JACVDC010000018">
    <property type="protein sequence ID" value="MBC9795968.1"/>
    <property type="molecule type" value="Genomic_DNA"/>
</dbReference>
<name>A0A926Q1X0_9FLAO</name>
<keyword evidence="3" id="KW-1185">Reference proteome</keyword>
<accession>A0A926Q1X0</accession>
<reference evidence="2 3" key="1">
    <citation type="submission" date="2020-09" db="EMBL/GenBank/DDBJ databases">
        <title>Sinomicrobium weinanense sp. nov., a halophilic bacteria isolated from saline-alkali soil.</title>
        <authorList>
            <person name="Wu P."/>
            <person name="Ren H."/>
            <person name="Mei Y."/>
            <person name="Liang Y."/>
            <person name="Chen Z."/>
        </authorList>
    </citation>
    <scope>NUCLEOTIDE SEQUENCE [LARGE SCALE GENOMIC DNA]</scope>
    <source>
        <strain evidence="2 3">FJxs</strain>
    </source>
</reference>
<evidence type="ECO:0000313" key="3">
    <source>
        <dbReference type="Proteomes" id="UP000653730"/>
    </source>
</evidence>
<protein>
    <recommendedName>
        <fullName evidence="4">Adhesin domain-containing protein</fullName>
    </recommendedName>
</protein>
<comment type="caution">
    <text evidence="2">The sequence shown here is derived from an EMBL/GenBank/DDBJ whole genome shotgun (WGS) entry which is preliminary data.</text>
</comment>
<feature type="signal peptide" evidence="1">
    <location>
        <begin position="1"/>
        <end position="26"/>
    </location>
</feature>
<proteinExistence type="predicted"/>